<dbReference type="EMBL" id="OV725081">
    <property type="protein sequence ID" value="CAH1401110.1"/>
    <property type="molecule type" value="Genomic_DNA"/>
</dbReference>
<evidence type="ECO:0000313" key="10">
    <source>
        <dbReference type="EMBL" id="CAH1401110.1"/>
    </source>
</evidence>
<gene>
    <name evidence="10" type="ORF">NEZAVI_LOCUS10197</name>
</gene>
<dbReference type="Proteomes" id="UP001152798">
    <property type="component" value="Chromosome 5"/>
</dbReference>
<keyword evidence="2" id="KW-0479">Metal-binding</keyword>
<dbReference type="GO" id="GO:0005634">
    <property type="term" value="C:nucleus"/>
    <property type="evidence" value="ECO:0007669"/>
    <property type="project" value="UniProtKB-SubCell"/>
</dbReference>
<sequence>MDETESTCVNSSAVVKKENTDGIDSSCLNNSAVFIKEENIDETESTSKMDTEITGNLVKDVSLPESTSTCALNSAYDFSSASVTKIKQEPSEIFCCAGLLPLKQEKNELVTVNDICEPAIVIKEEKTDYIEYTDFRNHVKEEEEMIMPDDGDQDSFKFLKEIDQCELKTKWKKKKRTSRGNFRPVSCQKDEEMTYKCQYCEFTANYFSNFKTHIKAHHLKHQCPHCKYAAASPSIMKNHIISCHTDEKPFKCPYCDFTTARESNVKRHVLTLHKELRPHHRCLYKIVAVKWMKTETENQKLK</sequence>
<dbReference type="Pfam" id="PF13909">
    <property type="entry name" value="zf-H2C2_5"/>
    <property type="match status" value="1"/>
</dbReference>
<dbReference type="PANTHER" id="PTHR24392">
    <property type="entry name" value="ZINC FINGER PROTEIN"/>
    <property type="match status" value="1"/>
</dbReference>
<feature type="domain" description="C2H2-type" evidence="9">
    <location>
        <begin position="221"/>
        <end position="249"/>
    </location>
</feature>
<evidence type="ECO:0000313" key="11">
    <source>
        <dbReference type="Proteomes" id="UP001152798"/>
    </source>
</evidence>
<evidence type="ECO:0000259" key="9">
    <source>
        <dbReference type="PROSITE" id="PS50157"/>
    </source>
</evidence>
<feature type="domain" description="C2H2-type" evidence="9">
    <location>
        <begin position="250"/>
        <end position="278"/>
    </location>
</feature>
<evidence type="ECO:0000256" key="4">
    <source>
        <dbReference type="ARBA" id="ARBA00022771"/>
    </source>
</evidence>
<evidence type="ECO:0000256" key="6">
    <source>
        <dbReference type="ARBA" id="ARBA00023125"/>
    </source>
</evidence>
<dbReference type="PROSITE" id="PS50157">
    <property type="entry name" value="ZINC_FINGER_C2H2_2"/>
    <property type="match status" value="2"/>
</dbReference>
<dbReference type="Gene3D" id="3.30.160.60">
    <property type="entry name" value="Classic Zinc Finger"/>
    <property type="match status" value="2"/>
</dbReference>
<dbReference type="FunFam" id="3.30.160.60:FF:001967">
    <property type="entry name" value="Ras-responsive element-binding protein"/>
    <property type="match status" value="1"/>
</dbReference>
<dbReference type="AlphaFoldDB" id="A0A9P0MQM2"/>
<dbReference type="SUPFAM" id="SSF57667">
    <property type="entry name" value="beta-beta-alpha zinc fingers"/>
    <property type="match status" value="2"/>
</dbReference>
<keyword evidence="6" id="KW-0238">DNA-binding</keyword>
<reference evidence="10" key="1">
    <citation type="submission" date="2022-01" db="EMBL/GenBank/DDBJ databases">
        <authorList>
            <person name="King R."/>
        </authorList>
    </citation>
    <scope>NUCLEOTIDE SEQUENCE</scope>
</reference>
<comment type="subcellular location">
    <subcellularLocation>
        <location evidence="1">Nucleus</location>
    </subcellularLocation>
</comment>
<evidence type="ECO:0000256" key="8">
    <source>
        <dbReference type="PROSITE-ProRule" id="PRU00042"/>
    </source>
</evidence>
<dbReference type="InterPro" id="IPR036236">
    <property type="entry name" value="Znf_C2H2_sf"/>
</dbReference>
<organism evidence="10 11">
    <name type="scientific">Nezara viridula</name>
    <name type="common">Southern green stink bug</name>
    <name type="synonym">Cimex viridulus</name>
    <dbReference type="NCBI Taxonomy" id="85310"/>
    <lineage>
        <taxon>Eukaryota</taxon>
        <taxon>Metazoa</taxon>
        <taxon>Ecdysozoa</taxon>
        <taxon>Arthropoda</taxon>
        <taxon>Hexapoda</taxon>
        <taxon>Insecta</taxon>
        <taxon>Pterygota</taxon>
        <taxon>Neoptera</taxon>
        <taxon>Paraneoptera</taxon>
        <taxon>Hemiptera</taxon>
        <taxon>Heteroptera</taxon>
        <taxon>Panheteroptera</taxon>
        <taxon>Pentatomomorpha</taxon>
        <taxon>Pentatomoidea</taxon>
        <taxon>Pentatomidae</taxon>
        <taxon>Pentatominae</taxon>
        <taxon>Nezara</taxon>
    </lineage>
</organism>
<keyword evidence="3" id="KW-0677">Repeat</keyword>
<dbReference type="GO" id="GO:0003677">
    <property type="term" value="F:DNA binding"/>
    <property type="evidence" value="ECO:0007669"/>
    <property type="project" value="UniProtKB-KW"/>
</dbReference>
<evidence type="ECO:0000256" key="1">
    <source>
        <dbReference type="ARBA" id="ARBA00004123"/>
    </source>
</evidence>
<accession>A0A9P0MQM2</accession>
<evidence type="ECO:0000256" key="3">
    <source>
        <dbReference type="ARBA" id="ARBA00022737"/>
    </source>
</evidence>
<keyword evidence="5" id="KW-0862">Zinc</keyword>
<evidence type="ECO:0000256" key="7">
    <source>
        <dbReference type="ARBA" id="ARBA00023242"/>
    </source>
</evidence>
<dbReference type="SMART" id="SM00355">
    <property type="entry name" value="ZnF_C2H2"/>
    <property type="match status" value="3"/>
</dbReference>
<protein>
    <recommendedName>
        <fullName evidence="9">C2H2-type domain-containing protein</fullName>
    </recommendedName>
</protein>
<dbReference type="OrthoDB" id="3561125at2759"/>
<dbReference type="GO" id="GO:0008270">
    <property type="term" value="F:zinc ion binding"/>
    <property type="evidence" value="ECO:0007669"/>
    <property type="project" value="UniProtKB-KW"/>
</dbReference>
<keyword evidence="11" id="KW-1185">Reference proteome</keyword>
<proteinExistence type="predicted"/>
<keyword evidence="4 8" id="KW-0863">Zinc-finger</keyword>
<dbReference type="InterPro" id="IPR013087">
    <property type="entry name" value="Znf_C2H2_type"/>
</dbReference>
<keyword evidence="7" id="KW-0539">Nucleus</keyword>
<evidence type="ECO:0000256" key="2">
    <source>
        <dbReference type="ARBA" id="ARBA00022723"/>
    </source>
</evidence>
<name>A0A9P0MQM2_NEZVI</name>
<evidence type="ECO:0000256" key="5">
    <source>
        <dbReference type="ARBA" id="ARBA00022833"/>
    </source>
</evidence>